<accession>A0A8J5HLQ2</accession>
<sequence>MSPKRIEHLPILETPIDDSSSSGRLIRRETRGTHSDRLRRQISDRGRLPVTFRQSDGHPIGPNAASFMIELGLSVKKFAPLQAKRWKHIPAETKRMIYDRISEGSSSVMKETDRLMSARYRDNRSKMHNHYKKLSHLPPVERRQHIPIEFCETQDDWDYMCTLFESEAFQDDMVRLRDECILSQNPEDGIDVVQITDTVCDQVLGTWSGYIRGLGSGPKPVRSTSLDATSSSRSTNAALRERLESTQDELANTKIQLANTQDELALIKSRQNMFEQILNRLAPGALDSLIQDSSSAPPPPPPS</sequence>
<evidence type="ECO:0000256" key="2">
    <source>
        <dbReference type="SAM" id="MobiDB-lite"/>
    </source>
</evidence>
<name>A0A8J5HLQ2_ZINOF</name>
<proteinExistence type="predicted"/>
<dbReference type="Proteomes" id="UP000734854">
    <property type="component" value="Unassembled WGS sequence"/>
</dbReference>
<organism evidence="3 4">
    <name type="scientific">Zingiber officinale</name>
    <name type="common">Ginger</name>
    <name type="synonym">Amomum zingiber</name>
    <dbReference type="NCBI Taxonomy" id="94328"/>
    <lineage>
        <taxon>Eukaryota</taxon>
        <taxon>Viridiplantae</taxon>
        <taxon>Streptophyta</taxon>
        <taxon>Embryophyta</taxon>
        <taxon>Tracheophyta</taxon>
        <taxon>Spermatophyta</taxon>
        <taxon>Magnoliopsida</taxon>
        <taxon>Liliopsida</taxon>
        <taxon>Zingiberales</taxon>
        <taxon>Zingiberaceae</taxon>
        <taxon>Zingiber</taxon>
    </lineage>
</organism>
<protein>
    <submittedName>
        <fullName evidence="3">Uncharacterized protein</fullName>
    </submittedName>
</protein>
<feature type="coiled-coil region" evidence="1">
    <location>
        <begin position="236"/>
        <end position="270"/>
    </location>
</feature>
<evidence type="ECO:0000256" key="1">
    <source>
        <dbReference type="SAM" id="Coils"/>
    </source>
</evidence>
<dbReference type="PANTHER" id="PTHR33499:SF11">
    <property type="entry name" value="NO APICAL MERISTEM-ASSOCIATED C-TERMINAL DOMAIN-CONTAINING PROTEIN"/>
    <property type="match status" value="1"/>
</dbReference>
<comment type="caution">
    <text evidence="3">The sequence shown here is derived from an EMBL/GenBank/DDBJ whole genome shotgun (WGS) entry which is preliminary data.</text>
</comment>
<gene>
    <name evidence="3" type="ORF">ZIOFF_016467</name>
</gene>
<feature type="region of interest" description="Disordered" evidence="2">
    <location>
        <begin position="1"/>
        <end position="23"/>
    </location>
</feature>
<dbReference type="AlphaFoldDB" id="A0A8J5HLQ2"/>
<feature type="region of interest" description="Disordered" evidence="2">
    <location>
        <begin position="217"/>
        <end position="236"/>
    </location>
</feature>
<evidence type="ECO:0000313" key="3">
    <source>
        <dbReference type="EMBL" id="KAG6526482.1"/>
    </source>
</evidence>
<keyword evidence="1" id="KW-0175">Coiled coil</keyword>
<feature type="compositionally biased region" description="Basic and acidic residues" evidence="2">
    <location>
        <begin position="1"/>
        <end position="10"/>
    </location>
</feature>
<reference evidence="3 4" key="1">
    <citation type="submission" date="2020-08" db="EMBL/GenBank/DDBJ databases">
        <title>Plant Genome Project.</title>
        <authorList>
            <person name="Zhang R.-G."/>
        </authorList>
    </citation>
    <scope>NUCLEOTIDE SEQUENCE [LARGE SCALE GENOMIC DNA]</scope>
    <source>
        <tissue evidence="3">Rhizome</tissue>
    </source>
</reference>
<dbReference type="PANTHER" id="PTHR33499">
    <property type="entry name" value="OS12G0282400 PROTEIN-RELATED"/>
    <property type="match status" value="1"/>
</dbReference>
<dbReference type="EMBL" id="JACMSC010000004">
    <property type="protein sequence ID" value="KAG6526482.1"/>
    <property type="molecule type" value="Genomic_DNA"/>
</dbReference>
<evidence type="ECO:0000313" key="4">
    <source>
        <dbReference type="Proteomes" id="UP000734854"/>
    </source>
</evidence>
<feature type="compositionally biased region" description="Low complexity" evidence="2">
    <location>
        <begin position="223"/>
        <end position="235"/>
    </location>
</feature>
<keyword evidence="4" id="KW-1185">Reference proteome</keyword>